<dbReference type="GO" id="GO:0005506">
    <property type="term" value="F:iron ion binding"/>
    <property type="evidence" value="ECO:0007669"/>
    <property type="project" value="InterPro"/>
</dbReference>
<dbReference type="GO" id="GO:0020037">
    <property type="term" value="F:heme binding"/>
    <property type="evidence" value="ECO:0007669"/>
    <property type="project" value="InterPro"/>
</dbReference>
<organism evidence="1 2">
    <name type="scientific">Salix brachista</name>
    <dbReference type="NCBI Taxonomy" id="2182728"/>
    <lineage>
        <taxon>Eukaryota</taxon>
        <taxon>Viridiplantae</taxon>
        <taxon>Streptophyta</taxon>
        <taxon>Embryophyta</taxon>
        <taxon>Tracheophyta</taxon>
        <taxon>Spermatophyta</taxon>
        <taxon>Magnoliopsida</taxon>
        <taxon>eudicotyledons</taxon>
        <taxon>Gunneridae</taxon>
        <taxon>Pentapetalae</taxon>
        <taxon>rosids</taxon>
        <taxon>fabids</taxon>
        <taxon>Malpighiales</taxon>
        <taxon>Salicaceae</taxon>
        <taxon>Saliceae</taxon>
        <taxon>Salix</taxon>
    </lineage>
</organism>
<dbReference type="SUPFAM" id="SSF48264">
    <property type="entry name" value="Cytochrome P450"/>
    <property type="match status" value="1"/>
</dbReference>
<dbReference type="InterPro" id="IPR036396">
    <property type="entry name" value="Cyt_P450_sf"/>
</dbReference>
<evidence type="ECO:0000313" key="2">
    <source>
        <dbReference type="Proteomes" id="UP000326939"/>
    </source>
</evidence>
<reference evidence="2" key="1">
    <citation type="journal article" date="2019" name="Gigascience">
        <title>De novo genome assembly of the endangered Acer yangbiense, a plant species with extremely small populations endemic to Yunnan Province, China.</title>
        <authorList>
            <person name="Yang J."/>
            <person name="Wariss H.M."/>
            <person name="Tao L."/>
            <person name="Zhang R."/>
            <person name="Yun Q."/>
            <person name="Hollingsworth P."/>
            <person name="Dao Z."/>
            <person name="Luo G."/>
            <person name="Guo H."/>
            <person name="Ma Y."/>
            <person name="Sun W."/>
        </authorList>
    </citation>
    <scope>NUCLEOTIDE SEQUENCE [LARGE SCALE GENOMIC DNA]</scope>
    <source>
        <strain evidence="2">cv. br00</strain>
    </source>
</reference>
<protein>
    <submittedName>
        <fullName evidence="1">Uncharacterized protein</fullName>
    </submittedName>
</protein>
<dbReference type="EMBL" id="VDCV01000001">
    <property type="protein sequence ID" value="KAB5573774.1"/>
    <property type="molecule type" value="Genomic_DNA"/>
</dbReference>
<evidence type="ECO:0000313" key="1">
    <source>
        <dbReference type="EMBL" id="KAB5573774.1"/>
    </source>
</evidence>
<name>A0A5N5P1X7_9ROSI</name>
<sequence length="140" mass="16444">MSAFHPSHLHLYSDCRKWALNILRKKLLETAGLDHKAIVSVDHFQHVVFYLLIYLCFGDKYEDSVIRQNTAVQRAIITNFVEFNLLNFTRYLGKILFHKLWKELLEVRYELENILLPLSDAQREKKHIKLMDGGGGEENT</sequence>
<dbReference type="GO" id="GO:0016705">
    <property type="term" value="F:oxidoreductase activity, acting on paired donors, with incorporation or reduction of molecular oxygen"/>
    <property type="evidence" value="ECO:0007669"/>
    <property type="project" value="InterPro"/>
</dbReference>
<keyword evidence="2" id="KW-1185">Reference proteome</keyword>
<dbReference type="AlphaFoldDB" id="A0A5N5P1X7"/>
<accession>A0A5N5P1X7</accession>
<gene>
    <name evidence="1" type="ORF">DKX38_000968</name>
</gene>
<dbReference type="Proteomes" id="UP000326939">
    <property type="component" value="Chromosome 1"/>
</dbReference>
<comment type="caution">
    <text evidence="1">The sequence shown here is derived from an EMBL/GenBank/DDBJ whole genome shotgun (WGS) entry which is preliminary data.</text>
</comment>
<proteinExistence type="predicted"/>
<dbReference type="GO" id="GO:0004497">
    <property type="term" value="F:monooxygenase activity"/>
    <property type="evidence" value="ECO:0007669"/>
    <property type="project" value="InterPro"/>
</dbReference>